<dbReference type="InterPro" id="IPR036465">
    <property type="entry name" value="vWFA_dom_sf"/>
</dbReference>
<dbReference type="AlphaFoldDB" id="A0A1V9YR86"/>
<dbReference type="InterPro" id="IPR002035">
    <property type="entry name" value="VWF_A"/>
</dbReference>
<feature type="domain" description="VWFA" evidence="4">
    <location>
        <begin position="7"/>
        <end position="187"/>
    </location>
</feature>
<dbReference type="GO" id="GO:0005737">
    <property type="term" value="C:cytoplasm"/>
    <property type="evidence" value="ECO:0007669"/>
    <property type="project" value="TreeGrafter"/>
</dbReference>
<evidence type="ECO:0000313" key="6">
    <source>
        <dbReference type="Proteomes" id="UP000243579"/>
    </source>
</evidence>
<comment type="subcellular location">
    <subcellularLocation>
        <location evidence="1">Secreted</location>
    </subcellularLocation>
</comment>
<evidence type="ECO:0000259" key="4">
    <source>
        <dbReference type="PROSITE" id="PS50234"/>
    </source>
</evidence>
<dbReference type="Pfam" id="PF25106">
    <property type="entry name" value="VWA_4"/>
    <property type="match status" value="1"/>
</dbReference>
<dbReference type="Proteomes" id="UP000243579">
    <property type="component" value="Unassembled WGS sequence"/>
</dbReference>
<dbReference type="SMART" id="SM00327">
    <property type="entry name" value="VWA"/>
    <property type="match status" value="1"/>
</dbReference>
<dbReference type="STRING" id="1202772.A0A1V9YR86"/>
<dbReference type="CDD" id="cd00198">
    <property type="entry name" value="vWFA"/>
    <property type="match status" value="1"/>
</dbReference>
<comment type="caution">
    <text evidence="5">The sequence shown here is derived from an EMBL/GenBank/DDBJ whole genome shotgun (WGS) entry which is preliminary data.</text>
</comment>
<dbReference type="PROSITE" id="PS50234">
    <property type="entry name" value="VWFA"/>
    <property type="match status" value="1"/>
</dbReference>
<evidence type="ECO:0000313" key="5">
    <source>
        <dbReference type="EMBL" id="OQR88309.1"/>
    </source>
</evidence>
<dbReference type="OrthoDB" id="1431934at2759"/>
<keyword evidence="3" id="KW-0732">Signal</keyword>
<gene>
    <name evidence="5" type="ORF">ACHHYP_06963</name>
</gene>
<keyword evidence="6" id="KW-1185">Reference proteome</keyword>
<dbReference type="PANTHER" id="PTHR47763">
    <property type="entry name" value="ALPHA-PROTEIN KINASE VWKA"/>
    <property type="match status" value="1"/>
</dbReference>
<evidence type="ECO:0000256" key="3">
    <source>
        <dbReference type="ARBA" id="ARBA00022729"/>
    </source>
</evidence>
<sequence length="975" mass="106076">MAHKEVDLYLVCDATGSMGSYVESLHSTLRQIFALTKLLFHGRLKVHMVAYKDYCDGAEVLTYVSQRTHTNAEMLQFVRNLTPRGGGDFPEAVKTALNHVLATIASHNVDAIVLLFTDAPPHHIATASRFQGAEIAAIGANPRYTAGHDWFSLQAAFTAANTPVYTFHSRLEDTPRTLASAAFYALLGPLVILDDVSASVITEATIGLLLQLMDQPFDNADHFNTTKISHNGRVFDNSFSLSSETNLPDLFALMATQSSFAFAPLPSMAQDLDVLPALFRDDLTYQAMVYNVFRVIFAPDLVLAVTYNPVLGKLWRLVSSRRLDGRLQELSTRLSQCVPALEGDARRQVTAWIADARDDRDLVRAAVAATPVTSGFFVLDATADTTIDVAALRSLARAPRPGALQQVQALLTHLQWVEHAPDNLVLEDGTPAYLPSAMADSDLFRYLPHLLCPGVTFSTRGSVVLALLCALSEHALLGHRARAHLNAIRGTWLPLDSIAAFPELVSLEFVKIVHRGREYLTPAEAHVYDTLHTIYRLRLGATKAVDIATGFVPTAATWHPDHKAKCHSCGFLVSCSLFASPTTCALCVTDGVPDAIARHRSAASPPSQSRLVECVGCHALYAVVCIGDLRTAPKCHFCRQYVRPSAVPTVACSSCANKFVDPAGLYASGRLPGAWTCAVCCETPARATTLHSATLEGLFAANPALAAVAGWTKPKKCEEFVRLAFQRDLNYFKLAMRYGTLLLAPGPRGPGAQPDALRWAGKPVQRPAEVCAAVADALTRDSLHELCLLCCDEVPLPALETACGRCATRACGPCLERWYGEARPGALVLPTQLACAFCRRAPTLAVLRRYNRPVCALTAGFPQPWSPAMYYGWCLACYAVKPMVARTCTRAAPRNIADFTCDDCVESQRAIAAAMAHEAELAHEEQVAAWQRKDAALRDSVKRCPGCKRYVEKSGGEPFQTAIDTYDHLYTAHKA</sequence>
<dbReference type="EMBL" id="JNBR01001386">
    <property type="protein sequence ID" value="OQR88309.1"/>
    <property type="molecule type" value="Genomic_DNA"/>
</dbReference>
<dbReference type="SUPFAM" id="SSF53300">
    <property type="entry name" value="vWA-like"/>
    <property type="match status" value="1"/>
</dbReference>
<evidence type="ECO:0000256" key="1">
    <source>
        <dbReference type="ARBA" id="ARBA00004613"/>
    </source>
</evidence>
<dbReference type="InterPro" id="IPR052969">
    <property type="entry name" value="Thr-specific_kinase-like"/>
</dbReference>
<organism evidence="5 6">
    <name type="scientific">Achlya hypogyna</name>
    <name type="common">Oomycete</name>
    <name type="synonym">Protoachlya hypogyna</name>
    <dbReference type="NCBI Taxonomy" id="1202772"/>
    <lineage>
        <taxon>Eukaryota</taxon>
        <taxon>Sar</taxon>
        <taxon>Stramenopiles</taxon>
        <taxon>Oomycota</taxon>
        <taxon>Saprolegniomycetes</taxon>
        <taxon>Saprolegniales</taxon>
        <taxon>Achlyaceae</taxon>
        <taxon>Achlya</taxon>
    </lineage>
</organism>
<evidence type="ECO:0000256" key="2">
    <source>
        <dbReference type="ARBA" id="ARBA00022525"/>
    </source>
</evidence>
<name>A0A1V9YR86_ACHHY</name>
<keyword evidence="2" id="KW-0964">Secreted</keyword>
<dbReference type="InterPro" id="IPR056861">
    <property type="entry name" value="HMCN1-like_VWA"/>
</dbReference>
<dbReference type="GO" id="GO:0004674">
    <property type="term" value="F:protein serine/threonine kinase activity"/>
    <property type="evidence" value="ECO:0007669"/>
    <property type="project" value="TreeGrafter"/>
</dbReference>
<accession>A0A1V9YR86</accession>
<reference evidence="5 6" key="1">
    <citation type="journal article" date="2014" name="Genome Biol. Evol.">
        <title>The secreted proteins of Achlya hypogyna and Thraustotheca clavata identify the ancestral oomycete secretome and reveal gene acquisitions by horizontal gene transfer.</title>
        <authorList>
            <person name="Misner I."/>
            <person name="Blouin N."/>
            <person name="Leonard G."/>
            <person name="Richards T.A."/>
            <person name="Lane C.E."/>
        </authorList>
    </citation>
    <scope>NUCLEOTIDE SEQUENCE [LARGE SCALE GENOMIC DNA]</scope>
    <source>
        <strain evidence="5 6">ATCC 48635</strain>
    </source>
</reference>
<dbReference type="PANTHER" id="PTHR47763:SF1">
    <property type="entry name" value="DUF659 DOMAIN-CONTAINING PROTEIN"/>
    <property type="match status" value="1"/>
</dbReference>
<dbReference type="Gene3D" id="3.40.50.410">
    <property type="entry name" value="von Willebrand factor, type A domain"/>
    <property type="match status" value="1"/>
</dbReference>
<proteinExistence type="predicted"/>
<protein>
    <submittedName>
        <fullName evidence="5">VWFA domain-containing protein</fullName>
    </submittedName>
</protein>